<organism evidence="4 5">
    <name type="scientific">Micromonospora zhanjiangensis</name>
    <dbReference type="NCBI Taxonomy" id="1522057"/>
    <lineage>
        <taxon>Bacteria</taxon>
        <taxon>Bacillati</taxon>
        <taxon>Actinomycetota</taxon>
        <taxon>Actinomycetes</taxon>
        <taxon>Micromonosporales</taxon>
        <taxon>Micromonosporaceae</taxon>
        <taxon>Micromonospora</taxon>
    </lineage>
</organism>
<feature type="domain" description="Transcription regulator PadR C-terminal" evidence="3">
    <location>
        <begin position="91"/>
        <end position="165"/>
    </location>
</feature>
<name>A0ABV8KGR0_9ACTN</name>
<evidence type="ECO:0000313" key="4">
    <source>
        <dbReference type="EMBL" id="MFC4105183.1"/>
    </source>
</evidence>
<dbReference type="Gene3D" id="6.10.140.190">
    <property type="match status" value="1"/>
</dbReference>
<dbReference type="SUPFAM" id="SSF46785">
    <property type="entry name" value="Winged helix' DNA-binding domain"/>
    <property type="match status" value="1"/>
</dbReference>
<evidence type="ECO:0000256" key="1">
    <source>
        <dbReference type="SAM" id="MobiDB-lite"/>
    </source>
</evidence>
<dbReference type="InterPro" id="IPR036390">
    <property type="entry name" value="WH_DNA-bd_sf"/>
</dbReference>
<feature type="region of interest" description="Disordered" evidence="1">
    <location>
        <begin position="172"/>
        <end position="200"/>
    </location>
</feature>
<dbReference type="InterPro" id="IPR005149">
    <property type="entry name" value="Tscrpt_reg_PadR_N"/>
</dbReference>
<dbReference type="Pfam" id="PF10400">
    <property type="entry name" value="Vir_act_alpha_C"/>
    <property type="match status" value="1"/>
</dbReference>
<reference evidence="5" key="1">
    <citation type="journal article" date="2019" name="Int. J. Syst. Evol. Microbiol.">
        <title>The Global Catalogue of Microorganisms (GCM) 10K type strain sequencing project: providing services to taxonomists for standard genome sequencing and annotation.</title>
        <authorList>
            <consortium name="The Broad Institute Genomics Platform"/>
            <consortium name="The Broad Institute Genome Sequencing Center for Infectious Disease"/>
            <person name="Wu L."/>
            <person name="Ma J."/>
        </authorList>
    </citation>
    <scope>NUCLEOTIDE SEQUENCE [LARGE SCALE GENOMIC DNA]</scope>
    <source>
        <strain evidence="5">2902at01</strain>
    </source>
</reference>
<feature type="domain" description="Transcription regulator PadR N-terminal" evidence="2">
    <location>
        <begin position="7"/>
        <end position="77"/>
    </location>
</feature>
<dbReference type="InterPro" id="IPR036388">
    <property type="entry name" value="WH-like_DNA-bd_sf"/>
</dbReference>
<dbReference type="Pfam" id="PF03551">
    <property type="entry name" value="PadR"/>
    <property type="match status" value="1"/>
</dbReference>
<dbReference type="PANTHER" id="PTHR43252">
    <property type="entry name" value="TRANSCRIPTIONAL REGULATOR YQJI"/>
    <property type="match status" value="1"/>
</dbReference>
<sequence length="200" mass="22707">MSIRHGLLALLERGPMYGYQLRAAFEESTGSTWPLNIGQVYTTLSRLERDDLVRPLPENDGGQRPYEITKAGRAELASWFVTPVRRTDRPRDELAIKLALALTTPEVDVRAVLQTQRTATMRSLQEFTRLKTRDTDPADLAWRLVLDSMIFQAEAEIRWLDHCEASVARYGPRPGAAPVRRPLPPESAEAVERADQEVRR</sequence>
<protein>
    <submittedName>
        <fullName evidence="4">PadR family transcriptional regulator</fullName>
    </submittedName>
</protein>
<gene>
    <name evidence="4" type="ORF">ACFOX0_04405</name>
</gene>
<feature type="compositionally biased region" description="Basic and acidic residues" evidence="1">
    <location>
        <begin position="190"/>
        <end position="200"/>
    </location>
</feature>
<dbReference type="Gene3D" id="1.10.10.10">
    <property type="entry name" value="Winged helix-like DNA-binding domain superfamily/Winged helix DNA-binding domain"/>
    <property type="match status" value="1"/>
</dbReference>
<dbReference type="PANTHER" id="PTHR43252:SF6">
    <property type="entry name" value="NEGATIVE TRANSCRIPTION REGULATOR PADR"/>
    <property type="match status" value="1"/>
</dbReference>
<keyword evidence="5" id="KW-1185">Reference proteome</keyword>
<evidence type="ECO:0000313" key="5">
    <source>
        <dbReference type="Proteomes" id="UP001595868"/>
    </source>
</evidence>
<dbReference type="InterPro" id="IPR018309">
    <property type="entry name" value="Tscrpt_reg_PadR_C"/>
</dbReference>
<accession>A0ABV8KGR0</accession>
<dbReference type="Proteomes" id="UP001595868">
    <property type="component" value="Unassembled WGS sequence"/>
</dbReference>
<dbReference type="EMBL" id="JBHSBN010000002">
    <property type="protein sequence ID" value="MFC4105183.1"/>
    <property type="molecule type" value="Genomic_DNA"/>
</dbReference>
<evidence type="ECO:0000259" key="3">
    <source>
        <dbReference type="Pfam" id="PF10400"/>
    </source>
</evidence>
<dbReference type="RefSeq" id="WP_377542182.1">
    <property type="nucleotide sequence ID" value="NZ_JBHSBN010000002.1"/>
</dbReference>
<comment type="caution">
    <text evidence="4">The sequence shown here is derived from an EMBL/GenBank/DDBJ whole genome shotgun (WGS) entry which is preliminary data.</text>
</comment>
<evidence type="ECO:0000259" key="2">
    <source>
        <dbReference type="Pfam" id="PF03551"/>
    </source>
</evidence>
<proteinExistence type="predicted"/>